<evidence type="ECO:0000256" key="4">
    <source>
        <dbReference type="ARBA" id="ARBA00022989"/>
    </source>
</evidence>
<dbReference type="InterPro" id="IPR052954">
    <property type="entry name" value="GPCR-Ligand_Int"/>
</dbReference>
<dbReference type="Proteomes" id="UP001372834">
    <property type="component" value="Unassembled WGS sequence"/>
</dbReference>
<dbReference type="Pfam" id="PF00001">
    <property type="entry name" value="7tm_1"/>
    <property type="match status" value="1"/>
</dbReference>
<comment type="caution">
    <text evidence="9">The sequence shown here is derived from an EMBL/GenBank/DDBJ whole genome shotgun (WGS) entry which is preliminary data.</text>
</comment>
<dbReference type="AlphaFoldDB" id="A0AAN8PG79"/>
<reference evidence="9 10" key="1">
    <citation type="submission" date="2023-10" db="EMBL/GenBank/DDBJ databases">
        <title>Genomes of two closely related lineages of the louse Polyplax serrata with different host specificities.</title>
        <authorList>
            <person name="Martinu J."/>
            <person name="Tarabai H."/>
            <person name="Stefka J."/>
            <person name="Hypsa V."/>
        </authorList>
    </citation>
    <scope>NUCLEOTIDE SEQUENCE [LARGE SCALE GENOMIC DNA]</scope>
    <source>
        <strain evidence="9">HR10_N</strain>
    </source>
</reference>
<dbReference type="InterPro" id="IPR000276">
    <property type="entry name" value="GPCR_Rhodpsn"/>
</dbReference>
<dbReference type="PROSITE" id="PS50262">
    <property type="entry name" value="G_PROTEIN_RECEP_F1_2"/>
    <property type="match status" value="1"/>
</dbReference>
<feature type="transmembrane region" description="Helical" evidence="7">
    <location>
        <begin position="128"/>
        <end position="149"/>
    </location>
</feature>
<feature type="transmembrane region" description="Helical" evidence="7">
    <location>
        <begin position="364"/>
        <end position="382"/>
    </location>
</feature>
<keyword evidence="5 7" id="KW-0472">Membrane</keyword>
<feature type="transmembrane region" description="Helical" evidence="7">
    <location>
        <begin position="197"/>
        <end position="218"/>
    </location>
</feature>
<protein>
    <recommendedName>
        <fullName evidence="8">G-protein coupled receptors family 1 profile domain-containing protein</fullName>
    </recommendedName>
</protein>
<evidence type="ECO:0000256" key="2">
    <source>
        <dbReference type="ARBA" id="ARBA00010663"/>
    </source>
</evidence>
<evidence type="ECO:0000256" key="3">
    <source>
        <dbReference type="ARBA" id="ARBA00022692"/>
    </source>
</evidence>
<feature type="domain" description="G-protein coupled receptors family 1 profile" evidence="8">
    <location>
        <begin position="140"/>
        <end position="395"/>
    </location>
</feature>
<accession>A0AAN8PG79</accession>
<evidence type="ECO:0000259" key="8">
    <source>
        <dbReference type="PROSITE" id="PS50262"/>
    </source>
</evidence>
<dbReference type="PROSITE" id="PS00237">
    <property type="entry name" value="G_PROTEIN_RECEP_F1_1"/>
    <property type="match status" value="1"/>
</dbReference>
<dbReference type="EMBL" id="JAWJWE010000036">
    <property type="protein sequence ID" value="KAK6628766.1"/>
    <property type="molecule type" value="Genomic_DNA"/>
</dbReference>
<keyword evidence="3 6" id="KW-0812">Transmembrane</keyword>
<evidence type="ECO:0000256" key="7">
    <source>
        <dbReference type="SAM" id="Phobius"/>
    </source>
</evidence>
<dbReference type="InterPro" id="IPR017452">
    <property type="entry name" value="GPCR_Rhodpsn_7TM"/>
</dbReference>
<gene>
    <name evidence="9" type="ORF">RUM43_002582</name>
</gene>
<comment type="similarity">
    <text evidence="2 6">Belongs to the G-protein coupled receptor 1 family.</text>
</comment>
<dbReference type="GO" id="GO:0004930">
    <property type="term" value="F:G protein-coupled receptor activity"/>
    <property type="evidence" value="ECO:0007669"/>
    <property type="project" value="UniProtKB-KW"/>
</dbReference>
<evidence type="ECO:0000313" key="9">
    <source>
        <dbReference type="EMBL" id="KAK6628766.1"/>
    </source>
</evidence>
<dbReference type="PANTHER" id="PTHR46641">
    <property type="entry name" value="FMRFAMIDE RECEPTOR-RELATED"/>
    <property type="match status" value="1"/>
</dbReference>
<dbReference type="CDD" id="cd14978">
    <property type="entry name" value="7tmA_FMRFamide_R-like"/>
    <property type="match status" value="1"/>
</dbReference>
<keyword evidence="6" id="KW-0675">Receptor</keyword>
<dbReference type="PRINTS" id="PR00237">
    <property type="entry name" value="GPCRRHODOPSN"/>
</dbReference>
<evidence type="ECO:0000256" key="1">
    <source>
        <dbReference type="ARBA" id="ARBA00004370"/>
    </source>
</evidence>
<organism evidence="9 10">
    <name type="scientific">Polyplax serrata</name>
    <name type="common">Common mouse louse</name>
    <dbReference type="NCBI Taxonomy" id="468196"/>
    <lineage>
        <taxon>Eukaryota</taxon>
        <taxon>Metazoa</taxon>
        <taxon>Ecdysozoa</taxon>
        <taxon>Arthropoda</taxon>
        <taxon>Hexapoda</taxon>
        <taxon>Insecta</taxon>
        <taxon>Pterygota</taxon>
        <taxon>Neoptera</taxon>
        <taxon>Paraneoptera</taxon>
        <taxon>Psocodea</taxon>
        <taxon>Troctomorpha</taxon>
        <taxon>Phthiraptera</taxon>
        <taxon>Anoplura</taxon>
        <taxon>Polyplacidae</taxon>
        <taxon>Polyplax</taxon>
    </lineage>
</organism>
<dbReference type="PANTHER" id="PTHR46641:SF25">
    <property type="entry name" value="CNMAMIDE RECEPTOR-RELATED"/>
    <property type="match status" value="1"/>
</dbReference>
<evidence type="ECO:0000256" key="6">
    <source>
        <dbReference type="RuleBase" id="RU000688"/>
    </source>
</evidence>
<dbReference type="SUPFAM" id="SSF81321">
    <property type="entry name" value="Family A G protein-coupled receptor-like"/>
    <property type="match status" value="1"/>
</dbReference>
<keyword evidence="6" id="KW-0807">Transducer</keyword>
<keyword evidence="6" id="KW-0297">G-protein coupled receptor</keyword>
<keyword evidence="4 7" id="KW-1133">Transmembrane helix</keyword>
<dbReference type="GO" id="GO:0016020">
    <property type="term" value="C:membrane"/>
    <property type="evidence" value="ECO:0007669"/>
    <property type="project" value="UniProtKB-SubCell"/>
</dbReference>
<evidence type="ECO:0000256" key="5">
    <source>
        <dbReference type="ARBA" id="ARBA00023136"/>
    </source>
</evidence>
<proteinExistence type="inferred from homology"/>
<comment type="subcellular location">
    <subcellularLocation>
        <location evidence="1">Membrane</location>
    </subcellularLocation>
</comment>
<name>A0AAN8PG79_POLSC</name>
<feature type="transmembrane region" description="Helical" evidence="7">
    <location>
        <begin position="161"/>
        <end position="181"/>
    </location>
</feature>
<sequence>MLQQQFQVDARETRSLGCSHIHLTNGFELFAGRSKHSKESRQLSEGRVLEIVDAHVPRLRGQTTRELWPGSKSKRSPPTMFVEMGVNKNVDDETMDIVAYDHNVTYNLAYENQTFSGAIRVLEKIELYYVPFLVAFGTIGNLLSVFVFFTTKLRKLSSSFYLAALAISDTGFLMVLFISWLNMIDISIFNQPVICELSIYLSSVCSFLSVWFVVAFTVERFIAVRYPLKRPSMCTVSRAKVVIICLSFAAFLFYMPHIFISGLESRPDRANNRTVLVCELKEDFKDLYNVLDSIDFFIVLILPLFAILFINSSICLTVWKLARIRRTMTNSLQGRTINGVPQRPAIRTPSSIRSNNSQSKVTKMLLIVSTVFVCLNLPSYILRTALRFQEVSSVT</sequence>
<feature type="transmembrane region" description="Helical" evidence="7">
    <location>
        <begin position="296"/>
        <end position="319"/>
    </location>
</feature>
<feature type="transmembrane region" description="Helical" evidence="7">
    <location>
        <begin position="239"/>
        <end position="260"/>
    </location>
</feature>
<evidence type="ECO:0000313" key="10">
    <source>
        <dbReference type="Proteomes" id="UP001372834"/>
    </source>
</evidence>
<dbReference type="Gene3D" id="1.20.1070.10">
    <property type="entry name" value="Rhodopsin 7-helix transmembrane proteins"/>
    <property type="match status" value="1"/>
</dbReference>